<dbReference type="EMBL" id="JARIHO010000045">
    <property type="protein sequence ID" value="KAJ7323999.1"/>
    <property type="molecule type" value="Genomic_DNA"/>
</dbReference>
<protein>
    <submittedName>
        <fullName evidence="2">Uncharacterized protein</fullName>
    </submittedName>
</protein>
<reference evidence="2" key="1">
    <citation type="submission" date="2023-03" db="EMBL/GenBank/DDBJ databases">
        <title>Massive genome expansion in bonnet fungi (Mycena s.s.) driven by repeated elements and novel gene families across ecological guilds.</title>
        <authorList>
            <consortium name="Lawrence Berkeley National Laboratory"/>
            <person name="Harder C.B."/>
            <person name="Miyauchi S."/>
            <person name="Viragh M."/>
            <person name="Kuo A."/>
            <person name="Thoen E."/>
            <person name="Andreopoulos B."/>
            <person name="Lu D."/>
            <person name="Skrede I."/>
            <person name="Drula E."/>
            <person name="Henrissat B."/>
            <person name="Morin E."/>
            <person name="Kohler A."/>
            <person name="Barry K."/>
            <person name="LaButti K."/>
            <person name="Morin E."/>
            <person name="Salamov A."/>
            <person name="Lipzen A."/>
            <person name="Mereny Z."/>
            <person name="Hegedus B."/>
            <person name="Baldrian P."/>
            <person name="Stursova M."/>
            <person name="Weitz H."/>
            <person name="Taylor A."/>
            <person name="Grigoriev I.V."/>
            <person name="Nagy L.G."/>
            <person name="Martin F."/>
            <person name="Kauserud H."/>
        </authorList>
    </citation>
    <scope>NUCLEOTIDE SEQUENCE</scope>
    <source>
        <strain evidence="2">CBHHK002</strain>
    </source>
</reference>
<name>A0AAD6ZIL9_9AGAR</name>
<dbReference type="AlphaFoldDB" id="A0AAD6ZIL9"/>
<proteinExistence type="predicted"/>
<keyword evidence="3" id="KW-1185">Reference proteome</keyword>
<feature type="compositionally biased region" description="Low complexity" evidence="1">
    <location>
        <begin position="52"/>
        <end position="64"/>
    </location>
</feature>
<comment type="caution">
    <text evidence="2">The sequence shown here is derived from an EMBL/GenBank/DDBJ whole genome shotgun (WGS) entry which is preliminary data.</text>
</comment>
<dbReference type="PANTHER" id="PTHR35871:SF1">
    <property type="entry name" value="CXC1-LIKE CYSTEINE CLUSTER ASSOCIATED WITH KDZ TRANSPOSASES DOMAIN-CONTAINING PROTEIN"/>
    <property type="match status" value="1"/>
</dbReference>
<evidence type="ECO:0000313" key="2">
    <source>
        <dbReference type="EMBL" id="KAJ7323999.1"/>
    </source>
</evidence>
<feature type="region of interest" description="Disordered" evidence="1">
    <location>
        <begin position="496"/>
        <end position="526"/>
    </location>
</feature>
<accession>A0AAD6ZIL9</accession>
<feature type="compositionally biased region" description="Acidic residues" evidence="1">
    <location>
        <begin position="510"/>
        <end position="524"/>
    </location>
</feature>
<evidence type="ECO:0000313" key="3">
    <source>
        <dbReference type="Proteomes" id="UP001218218"/>
    </source>
</evidence>
<evidence type="ECO:0000256" key="1">
    <source>
        <dbReference type="SAM" id="MobiDB-lite"/>
    </source>
</evidence>
<organism evidence="2 3">
    <name type="scientific">Mycena albidolilacea</name>
    <dbReference type="NCBI Taxonomy" id="1033008"/>
    <lineage>
        <taxon>Eukaryota</taxon>
        <taxon>Fungi</taxon>
        <taxon>Dikarya</taxon>
        <taxon>Basidiomycota</taxon>
        <taxon>Agaricomycotina</taxon>
        <taxon>Agaricomycetes</taxon>
        <taxon>Agaricomycetidae</taxon>
        <taxon>Agaricales</taxon>
        <taxon>Marasmiineae</taxon>
        <taxon>Mycenaceae</taxon>
        <taxon>Mycena</taxon>
    </lineage>
</organism>
<dbReference type="Proteomes" id="UP001218218">
    <property type="component" value="Unassembled WGS sequence"/>
</dbReference>
<feature type="region of interest" description="Disordered" evidence="1">
    <location>
        <begin position="22"/>
        <end position="68"/>
    </location>
</feature>
<gene>
    <name evidence="2" type="ORF">DFH08DRAFT_817474</name>
</gene>
<dbReference type="PANTHER" id="PTHR35871">
    <property type="entry name" value="EXPRESSED PROTEIN"/>
    <property type="match status" value="1"/>
</dbReference>
<sequence length="549" mass="61420">MFKKRPRAISVSSDEIEISSGSVLPAKCAKGDNTASSSIATVDLREDEEESSSGSELENSGAELNDNNEVQPELLKEEARSQEGNAAIDSIVVTDEIAAWVETVLDDAAPLHPLELASLAADGLRKARKLQDFHTTILFAALTDFYHWMPRMGRLAAALCVAQNHGKGPAFQRVLCAQARFFEANGALRPSHQGQRQKQNGILDDEAFSMGLQRWLCTLAAGTINPKLLQQHVNETLLPALSFKKKTISVRQSQQWLWKLGYRRKTHQKGVYWDGHERKDVKKRCKEYLAELDAADPFRPQYAEPDMAEIRRDAEDDSPEHIFIVHDESTLHSNEYQNNHYWLQANEQVLKKKGRGRLIMISAFLCERFGLLDLTDEMVAENTTNRGAMLTGTWNRWLFSLAKNALTVTKMNVNPGGKVLEMRDTVIPLDNPHGHGGKPQKMVFNNPLPHNHPHKNFEGQPKGIKVILAERGYATNTSGRPLIGECKVCKASKAHKPHLDGASANQEAEMYGDDGNDSEEEEERPVDCCMQRLLTHQADFAGEKSQLEL</sequence>